<sequence>MALKRKHSSSAWLYDFHQSTPPTSSTNASENYLPVSAGDENERMRKRRRTDSFKKLLSLHFCDWSGSSDQTTAPINETRAEGTSSDPLRIKISFCLLFPSLDHSSLQSIGWSLEHHGLQEPLFRSLEVLLPEDQQAQTPPTPAKEGKHLEGDLEPVSEENVSQERQRRRKSSFEKLPSLHLFNWRGSLDQGQKVEVQITAAIDATKQTSFITDAKRKRSSFSDQVYDSHQSTSPTSSTNVAENHLPVGATEEHEMPMRKKRRTESFEKLLSLKSIKLSCGSDQAMIYERQVDGKPNDQLIIANEYPLMEI</sequence>
<feature type="region of interest" description="Disordered" evidence="1">
    <location>
        <begin position="18"/>
        <end position="46"/>
    </location>
</feature>
<name>A0A9Q9WG53_CYPCA</name>
<proteinExistence type="predicted"/>
<organism evidence="2">
    <name type="scientific">Cyprinus carpio</name>
    <name type="common">Common carp</name>
    <dbReference type="NCBI Taxonomy" id="7962"/>
    <lineage>
        <taxon>Eukaryota</taxon>
        <taxon>Metazoa</taxon>
        <taxon>Chordata</taxon>
        <taxon>Craniata</taxon>
        <taxon>Vertebrata</taxon>
        <taxon>Euteleostomi</taxon>
        <taxon>Actinopterygii</taxon>
        <taxon>Neopterygii</taxon>
        <taxon>Teleostei</taxon>
        <taxon>Ostariophysi</taxon>
        <taxon>Cypriniformes</taxon>
        <taxon>Cyprinidae</taxon>
        <taxon>Cyprininae</taxon>
        <taxon>Cyprinus</taxon>
    </lineage>
</organism>
<reference evidence="2" key="1">
    <citation type="submission" date="2025-08" db="UniProtKB">
        <authorList>
            <consortium name="RefSeq"/>
        </authorList>
    </citation>
    <scope>IDENTIFICATION</scope>
    <source>
        <tissue evidence="2">Muscle</tissue>
    </source>
</reference>
<dbReference type="RefSeq" id="XP_042582784.1">
    <property type="nucleotide sequence ID" value="XM_042726850.1"/>
</dbReference>
<accession>A0A9Q9WG53</accession>
<dbReference type="AlphaFoldDB" id="A0A9Q9WG53"/>
<evidence type="ECO:0000313" key="2">
    <source>
        <dbReference type="RefSeq" id="XP_042582784.1"/>
    </source>
</evidence>
<feature type="region of interest" description="Disordered" evidence="1">
    <location>
        <begin position="221"/>
        <end position="259"/>
    </location>
</feature>
<evidence type="ECO:0000256" key="1">
    <source>
        <dbReference type="SAM" id="MobiDB-lite"/>
    </source>
</evidence>
<feature type="region of interest" description="Disordered" evidence="1">
    <location>
        <begin position="134"/>
        <end position="172"/>
    </location>
</feature>
<gene>
    <name evidence="2" type="primary">LOC122137833</name>
</gene>
<protein>
    <submittedName>
        <fullName evidence="2">Uncharacterized protein LOC122137833</fullName>
    </submittedName>
</protein>
<feature type="compositionally biased region" description="Polar residues" evidence="1">
    <location>
        <begin position="221"/>
        <end position="241"/>
    </location>
</feature>
<feature type="compositionally biased region" description="Basic and acidic residues" evidence="1">
    <location>
        <begin position="250"/>
        <end position="259"/>
    </location>
</feature>
<dbReference type="KEGG" id="ccar:122137833"/>
<dbReference type="Proteomes" id="UP001155660">
    <property type="component" value="Chromosome B7"/>
</dbReference>
<dbReference type="GeneID" id="122137833"/>
<feature type="compositionally biased region" description="Polar residues" evidence="1">
    <location>
        <begin position="18"/>
        <end position="30"/>
    </location>
</feature>